<protein>
    <submittedName>
        <fullName evidence="1">Uncharacterized protein</fullName>
    </submittedName>
</protein>
<evidence type="ECO:0000313" key="2">
    <source>
        <dbReference type="Proteomes" id="UP000218160"/>
    </source>
</evidence>
<organism evidence="1 2">
    <name type="scientific">Candidatus Enterovibrio altilux</name>
    <dbReference type="NCBI Taxonomy" id="1927128"/>
    <lineage>
        <taxon>Bacteria</taxon>
        <taxon>Pseudomonadati</taxon>
        <taxon>Pseudomonadota</taxon>
        <taxon>Gammaproteobacteria</taxon>
        <taxon>Vibrionales</taxon>
        <taxon>Vibrionaceae</taxon>
        <taxon>Enterovibrio</taxon>
    </lineage>
</organism>
<dbReference type="EMBL" id="CP020660">
    <property type="protein sequence ID" value="ATF08577.1"/>
    <property type="molecule type" value="Genomic_DNA"/>
</dbReference>
<dbReference type="KEGG" id="elux:BTN50_0029"/>
<reference evidence="2" key="1">
    <citation type="submission" date="2017-04" db="EMBL/GenBank/DDBJ databases">
        <title>Genome evolution of the luminous symbionts of deep sea anglerfish.</title>
        <authorList>
            <person name="Hendry T.A."/>
        </authorList>
    </citation>
    <scope>NUCLEOTIDE SEQUENCE [LARGE SCALE GENOMIC DNA]</scope>
</reference>
<proteinExistence type="predicted"/>
<sequence>MRKIFVRVKAVLDIYVLDAQPKFLDPKKIFFSKIVVCKALIL</sequence>
<dbReference type="AlphaFoldDB" id="A0A291B6E9"/>
<evidence type="ECO:0000313" key="1">
    <source>
        <dbReference type="EMBL" id="ATF08577.1"/>
    </source>
</evidence>
<dbReference type="Proteomes" id="UP000218160">
    <property type="component" value="Chromosome 1"/>
</dbReference>
<gene>
    <name evidence="1" type="ORF">BTN50_0029</name>
</gene>
<name>A0A291B6E9_9GAMM</name>
<accession>A0A291B6E9</accession>
<keyword evidence="2" id="KW-1185">Reference proteome</keyword>